<evidence type="ECO:0000256" key="2">
    <source>
        <dbReference type="ARBA" id="ARBA00023125"/>
    </source>
</evidence>
<dbReference type="SMART" id="SM01043">
    <property type="entry name" value="BTAD"/>
    <property type="match status" value="1"/>
</dbReference>
<dbReference type="eggNOG" id="COG3903">
    <property type="taxonomic scope" value="Bacteria"/>
</dbReference>
<dbReference type="Proteomes" id="UP000002219">
    <property type="component" value="Chromosome 1"/>
</dbReference>
<keyword evidence="2 3" id="KW-0238">DNA-binding</keyword>
<dbReference type="PRINTS" id="PR00364">
    <property type="entry name" value="DISEASERSIST"/>
</dbReference>
<dbReference type="PANTHER" id="PTHR47691:SF3">
    <property type="entry name" value="HTH-TYPE TRANSCRIPTIONAL REGULATOR RV0890C-RELATED"/>
    <property type="match status" value="1"/>
</dbReference>
<protein>
    <submittedName>
        <fullName evidence="6">Transcriptional regulator, winged helix family</fullName>
    </submittedName>
</protein>
<dbReference type="SMART" id="SM00862">
    <property type="entry name" value="Trans_reg_C"/>
    <property type="match status" value="1"/>
</dbReference>
<dbReference type="InterPro" id="IPR027417">
    <property type="entry name" value="P-loop_NTPase"/>
</dbReference>
<dbReference type="Pfam" id="PF03704">
    <property type="entry name" value="BTAD"/>
    <property type="match status" value="1"/>
</dbReference>
<feature type="DNA-binding region" description="OmpR/PhoB-type" evidence="3">
    <location>
        <begin position="1"/>
        <end position="97"/>
    </location>
</feature>
<sequence length="1227" mass="128658">MRFGVLGPVRAFTDGGRAVPIPERKARVLLAALLAHRGWPVSADRLVEWLWADGPRPGSPERALQRKVWALRRALEEAEPGARDLVRHRPPGYLLDVPPASVDAERFHLLADAAQDAAGPRERARLLTEALELWRGPAYADVADEEFARPTAARLEERRLGALEEHALTRLDLGEHRGVTGPLGALVAEHPLRERLVAAYMRALYEGGRQAEALAAHTALAGRLREELGVDPGPEVAELHGRILRHQPTSPVSGGVSESGTPAEIVPATARASRVPTEPAPRAGAVRATPGAPVPGPGGAAVAPGDPFPQAGSFHGTPEEPFSAPGTASGPPGEPVPQVEGVHGAPEAPASGTGNTPGTDSNVPPRAGDARGTPEAPAPGPGTPPGTRAAPSAGATPAHALTGRAFPPLPLTALVGRGEEQRRVARLLAEVRLVTLTGIGGVGKTRLALAIAHELAPGFGGGAHMVEFAAQRAAPGSPASEPDPVTALARALGVRDGGGTDPLRHVLGALEGRHALLVLDNCEHLAGEVADLVSALLGRLPDLRVLTTSREPLGVPGEVLFGVEPLPVPSADTPADRVGDSGAVRLFAERAAASAPGFALTPDNAADVALLCRRLDGIPLALELAATRVRALGVTGVLSRLDDRFRLLATARRHLPPRQRTLRAMVDWSWELLDERERVLLRRLAVFTGGCAPEDAEAVCSGGGIDAADVVDLLTSLVDRSLVAAVDDPLTGRRHRLLESVADYACQRLSEAGEAHVLRGRHLDHYTALARRYAGRILGPSQGEALRRLDAEASNLRAALDEAVVRGAGGHAARLVNSLGWYWYMRGRYREGRSLTRRVRDAVRGSASTEAAMAGATAAVFEILAGDGGDHTAPARTALGAFDGLPGASGDAVLERARAAWMLGFVLYSRGDRAVSEDLVTRALAVFRERDDRWGLAAALTARASHALGRGDLDAAGVRGREALELFRGLGDRWGQLNALTVLATPAEVTGRLADAARFRREALGMAEELELWSEAAGATAGLGRIALLEGDLDRADELHRRALDLVRGQGDVPGEQYARLGLGLSARRRGRLEEAERYVRPIAEWSARVGWLPGAALALAELGFSAELRGDAAEALRLHREGLAAARLSGDPRALALALEGVAAAHTLTGRHGEAAGLLGAAEALREGAGAPAPAAERGDVDRATARARAALGEAEFARAFAWGRTRPPADLADLLDGGEQRPDPA</sequence>
<dbReference type="PANTHER" id="PTHR47691">
    <property type="entry name" value="REGULATOR-RELATED"/>
    <property type="match status" value="1"/>
</dbReference>
<feature type="compositionally biased region" description="Low complexity" evidence="4">
    <location>
        <begin position="385"/>
        <end position="398"/>
    </location>
</feature>
<dbReference type="InterPro" id="IPR058852">
    <property type="entry name" value="HTH_77"/>
</dbReference>
<evidence type="ECO:0000256" key="1">
    <source>
        <dbReference type="ARBA" id="ARBA00005820"/>
    </source>
</evidence>
<dbReference type="GeneID" id="91483981"/>
<dbReference type="SUPFAM" id="SSF52540">
    <property type="entry name" value="P-loop containing nucleoside triphosphate hydrolases"/>
    <property type="match status" value="1"/>
</dbReference>
<dbReference type="CDD" id="cd15831">
    <property type="entry name" value="BTAD"/>
    <property type="match status" value="1"/>
</dbReference>
<dbReference type="AlphaFoldDB" id="D7B376"/>
<dbReference type="OrthoDB" id="3194665at2"/>
<dbReference type="GO" id="GO:0003677">
    <property type="term" value="F:DNA binding"/>
    <property type="evidence" value="ECO:0007669"/>
    <property type="project" value="UniProtKB-UniRule"/>
</dbReference>
<feature type="region of interest" description="Disordered" evidence="4">
    <location>
        <begin position="245"/>
        <end position="405"/>
    </location>
</feature>
<proteinExistence type="inferred from homology"/>
<dbReference type="GO" id="GO:0006355">
    <property type="term" value="P:regulation of DNA-templated transcription"/>
    <property type="evidence" value="ECO:0007669"/>
    <property type="project" value="InterPro"/>
</dbReference>
<dbReference type="Pfam" id="PF25872">
    <property type="entry name" value="HTH_77"/>
    <property type="match status" value="1"/>
</dbReference>
<dbReference type="Gene3D" id="1.25.40.10">
    <property type="entry name" value="Tetratricopeptide repeat domain"/>
    <property type="match status" value="2"/>
</dbReference>
<dbReference type="SUPFAM" id="SSF46894">
    <property type="entry name" value="C-terminal effector domain of the bipartite response regulators"/>
    <property type="match status" value="1"/>
</dbReference>
<name>D7B376_NOCDD</name>
<dbReference type="InterPro" id="IPR036388">
    <property type="entry name" value="WH-like_DNA-bd_sf"/>
</dbReference>
<evidence type="ECO:0000313" key="7">
    <source>
        <dbReference type="Proteomes" id="UP000002219"/>
    </source>
</evidence>
<evidence type="ECO:0000259" key="5">
    <source>
        <dbReference type="PROSITE" id="PS51755"/>
    </source>
</evidence>
<dbReference type="Gene3D" id="1.10.10.10">
    <property type="entry name" value="Winged helix-like DNA-binding domain superfamily/Winged helix DNA-binding domain"/>
    <property type="match status" value="1"/>
</dbReference>
<comment type="similarity">
    <text evidence="1">Belongs to the AfsR/DnrI/RedD regulatory family.</text>
</comment>
<dbReference type="InterPro" id="IPR011990">
    <property type="entry name" value="TPR-like_helical_dom_sf"/>
</dbReference>
<dbReference type="HOGENOM" id="CLU_004665_1_3_11"/>
<dbReference type="Gene3D" id="3.40.50.300">
    <property type="entry name" value="P-loop containing nucleotide triphosphate hydrolases"/>
    <property type="match status" value="1"/>
</dbReference>
<dbReference type="RefSeq" id="WP_013152411.1">
    <property type="nucleotide sequence ID" value="NC_014210.1"/>
</dbReference>
<dbReference type="EMBL" id="CP002040">
    <property type="protein sequence ID" value="ADH66804.1"/>
    <property type="molecule type" value="Genomic_DNA"/>
</dbReference>
<organism evidence="6 7">
    <name type="scientific">Nocardiopsis dassonvillei (strain ATCC 23218 / DSM 43111 / CIP 107115 / JCM 7437 / KCTC 9190 / NBRC 14626 / NCTC 10488 / NRRL B-5397 / IMRU 509)</name>
    <name type="common">Actinomadura dassonvillei</name>
    <dbReference type="NCBI Taxonomy" id="446468"/>
    <lineage>
        <taxon>Bacteria</taxon>
        <taxon>Bacillati</taxon>
        <taxon>Actinomycetota</taxon>
        <taxon>Actinomycetes</taxon>
        <taxon>Streptosporangiales</taxon>
        <taxon>Nocardiopsidaceae</taxon>
        <taxon>Nocardiopsis</taxon>
    </lineage>
</organism>
<evidence type="ECO:0000313" key="6">
    <source>
        <dbReference type="EMBL" id="ADH66804.1"/>
    </source>
</evidence>
<keyword evidence="7" id="KW-1185">Reference proteome</keyword>
<dbReference type="InterPro" id="IPR005158">
    <property type="entry name" value="BTAD"/>
</dbReference>
<feature type="compositionally biased region" description="Low complexity" evidence="4">
    <location>
        <begin position="280"/>
        <end position="291"/>
    </location>
</feature>
<evidence type="ECO:0000256" key="4">
    <source>
        <dbReference type="SAM" id="MobiDB-lite"/>
    </source>
</evidence>
<evidence type="ECO:0000256" key="3">
    <source>
        <dbReference type="PROSITE-ProRule" id="PRU01091"/>
    </source>
</evidence>
<feature type="compositionally biased region" description="Polar residues" evidence="4">
    <location>
        <begin position="352"/>
        <end position="362"/>
    </location>
</feature>
<dbReference type="eggNOG" id="COG3629">
    <property type="taxonomic scope" value="Bacteria"/>
</dbReference>
<accession>D7B376</accession>
<feature type="domain" description="OmpR/PhoB-type" evidence="5">
    <location>
        <begin position="1"/>
        <end position="97"/>
    </location>
</feature>
<gene>
    <name evidence="6" type="ordered locus">Ndas_1372</name>
</gene>
<dbReference type="KEGG" id="nda:Ndas_1372"/>
<dbReference type="GO" id="GO:0000160">
    <property type="term" value="P:phosphorelay signal transduction system"/>
    <property type="evidence" value="ECO:0007669"/>
    <property type="project" value="InterPro"/>
</dbReference>
<dbReference type="InterPro" id="IPR016032">
    <property type="entry name" value="Sig_transdc_resp-reg_C-effctor"/>
</dbReference>
<dbReference type="SUPFAM" id="SSF48452">
    <property type="entry name" value="TPR-like"/>
    <property type="match status" value="3"/>
</dbReference>
<dbReference type="STRING" id="446468.Ndas_1372"/>
<feature type="compositionally biased region" description="Polar residues" evidence="4">
    <location>
        <begin position="247"/>
        <end position="260"/>
    </location>
</feature>
<reference evidence="6 7" key="1">
    <citation type="journal article" date="2010" name="Stand. Genomic Sci.">
        <title>Complete genome sequence of Nocardiopsis dassonvillei type strain (IMRU 509).</title>
        <authorList>
            <person name="Sun H."/>
            <person name="Lapidus A."/>
            <person name="Nolan M."/>
            <person name="Lucas S."/>
            <person name="Del Rio T.G."/>
            <person name="Tice H."/>
            <person name="Cheng J.F."/>
            <person name="Tapia R."/>
            <person name="Han C."/>
            <person name="Goodwin L."/>
            <person name="Pitluck S."/>
            <person name="Pagani I."/>
            <person name="Ivanova N."/>
            <person name="Mavromatis K."/>
            <person name="Mikhailova N."/>
            <person name="Pati A."/>
            <person name="Chen A."/>
            <person name="Palaniappan K."/>
            <person name="Land M."/>
            <person name="Hauser L."/>
            <person name="Chang Y.J."/>
            <person name="Jeffries C.D."/>
            <person name="Djao O.D."/>
            <person name="Rohde M."/>
            <person name="Sikorski J."/>
            <person name="Goker M."/>
            <person name="Woyke T."/>
            <person name="Bristow J."/>
            <person name="Eisen J.A."/>
            <person name="Markowitz V."/>
            <person name="Hugenholtz P."/>
            <person name="Kyrpides N.C."/>
            <person name="Klenk H.P."/>
        </authorList>
    </citation>
    <scope>NUCLEOTIDE SEQUENCE [LARGE SCALE GENOMIC DNA]</scope>
    <source>
        <strain evidence="7">ATCC 23218 / DSM 43111 / CIP 107115 / JCM 7437 / KCTC 9190 / NBRC 14626 / NCTC 10488 / NRRL B-5397 / IMRU 509</strain>
    </source>
</reference>
<dbReference type="PROSITE" id="PS51755">
    <property type="entry name" value="OMPR_PHOB"/>
    <property type="match status" value="1"/>
</dbReference>
<dbReference type="InterPro" id="IPR001867">
    <property type="entry name" value="OmpR/PhoB-type_DNA-bd"/>
</dbReference>
<dbReference type="Pfam" id="PF00486">
    <property type="entry name" value="Trans_reg_C"/>
    <property type="match status" value="1"/>
</dbReference>